<evidence type="ECO:0000313" key="10">
    <source>
        <dbReference type="Proteomes" id="UP000242875"/>
    </source>
</evidence>
<dbReference type="EMBL" id="MVBO01000021">
    <property type="protein sequence ID" value="OZJ05178.1"/>
    <property type="molecule type" value="Genomic_DNA"/>
</dbReference>
<evidence type="ECO:0000256" key="4">
    <source>
        <dbReference type="ARBA" id="ARBA00022786"/>
    </source>
</evidence>
<evidence type="ECO:0000256" key="5">
    <source>
        <dbReference type="ARBA" id="ARBA00022801"/>
    </source>
</evidence>
<dbReference type="PANTHER" id="PTHR43982:SF6">
    <property type="entry name" value="UBIQUITIN CARBOXYL-TERMINAL HYDROLASE 2-RELATED"/>
    <property type="match status" value="1"/>
</dbReference>
<evidence type="ECO:0000256" key="3">
    <source>
        <dbReference type="ARBA" id="ARBA00022670"/>
    </source>
</evidence>
<dbReference type="CDD" id="cd02666">
    <property type="entry name" value="Peptidase_C19J"/>
    <property type="match status" value="1"/>
</dbReference>
<feature type="compositionally biased region" description="Basic and acidic residues" evidence="7">
    <location>
        <begin position="1100"/>
        <end position="1122"/>
    </location>
</feature>
<dbReference type="PROSITE" id="PS00972">
    <property type="entry name" value="USP_1"/>
    <property type="match status" value="1"/>
</dbReference>
<keyword evidence="5" id="KW-0378">Hydrolase</keyword>
<dbReference type="PROSITE" id="PS50235">
    <property type="entry name" value="USP_3"/>
    <property type="match status" value="1"/>
</dbReference>
<comment type="caution">
    <text evidence="9">The sequence shown here is derived from an EMBL/GenBank/DDBJ whole genome shotgun (WGS) entry which is preliminary data.</text>
</comment>
<dbReference type="EC" id="3.4.19.12" evidence="2"/>
<dbReference type="Gene3D" id="1.20.58.2190">
    <property type="match status" value="1"/>
</dbReference>
<keyword evidence="6" id="KW-0788">Thiol protease</keyword>
<evidence type="ECO:0000256" key="7">
    <source>
        <dbReference type="SAM" id="MobiDB-lite"/>
    </source>
</evidence>
<comment type="catalytic activity">
    <reaction evidence="1">
        <text>Thiol-dependent hydrolysis of ester, thioester, amide, peptide and isopeptide bonds formed by the C-terminal Gly of ubiquitin (a 76-residue protein attached to proteins as an intracellular targeting signal).</text>
        <dbReference type="EC" id="3.4.19.12"/>
    </reaction>
</comment>
<feature type="region of interest" description="Disordered" evidence="7">
    <location>
        <begin position="1100"/>
        <end position="1134"/>
    </location>
</feature>
<dbReference type="OrthoDB" id="2420415at2759"/>
<dbReference type="SUPFAM" id="SSF143503">
    <property type="entry name" value="PUG domain-like"/>
    <property type="match status" value="1"/>
</dbReference>
<dbReference type="Proteomes" id="UP000242875">
    <property type="component" value="Unassembled WGS sequence"/>
</dbReference>
<dbReference type="PANTHER" id="PTHR43982">
    <property type="entry name" value="UBIQUITIN CARBOXYL-TERMINAL HYDROLASE"/>
    <property type="match status" value="1"/>
</dbReference>
<organism evidence="9 10">
    <name type="scientific">Bifiguratus adelaidae</name>
    <dbReference type="NCBI Taxonomy" id="1938954"/>
    <lineage>
        <taxon>Eukaryota</taxon>
        <taxon>Fungi</taxon>
        <taxon>Fungi incertae sedis</taxon>
        <taxon>Mucoromycota</taxon>
        <taxon>Mucoromycotina</taxon>
        <taxon>Endogonomycetes</taxon>
        <taxon>Endogonales</taxon>
        <taxon>Endogonales incertae sedis</taxon>
        <taxon>Bifiguratus</taxon>
    </lineage>
</organism>
<keyword evidence="4" id="KW-0833">Ubl conjugation pathway</keyword>
<name>A0A261Y3N4_9FUNG</name>
<evidence type="ECO:0000256" key="6">
    <source>
        <dbReference type="ARBA" id="ARBA00022807"/>
    </source>
</evidence>
<dbReference type="Pfam" id="PF13446">
    <property type="entry name" value="RPT"/>
    <property type="match status" value="2"/>
</dbReference>
<feature type="compositionally biased region" description="Low complexity" evidence="7">
    <location>
        <begin position="1123"/>
        <end position="1133"/>
    </location>
</feature>
<dbReference type="AlphaFoldDB" id="A0A261Y3N4"/>
<protein>
    <recommendedName>
        <fullName evidence="2">ubiquitinyl hydrolase 1</fullName>
        <ecNumber evidence="2">3.4.19.12</ecNumber>
    </recommendedName>
</protein>
<feature type="compositionally biased region" description="Polar residues" evidence="7">
    <location>
        <begin position="621"/>
        <end position="633"/>
    </location>
</feature>
<dbReference type="InterPro" id="IPR018200">
    <property type="entry name" value="USP_CS"/>
</dbReference>
<dbReference type="InterPro" id="IPR036339">
    <property type="entry name" value="PUB-like_dom_sf"/>
</dbReference>
<feature type="domain" description="USP" evidence="8">
    <location>
        <begin position="517"/>
        <end position="1087"/>
    </location>
</feature>
<dbReference type="GO" id="GO:0043161">
    <property type="term" value="P:proteasome-mediated ubiquitin-dependent protein catabolic process"/>
    <property type="evidence" value="ECO:0007669"/>
    <property type="project" value="InterPro"/>
</dbReference>
<dbReference type="SUPFAM" id="SSF54001">
    <property type="entry name" value="Cysteine proteinases"/>
    <property type="match status" value="1"/>
</dbReference>
<keyword evidence="3" id="KW-0645">Protease</keyword>
<feature type="region of interest" description="Disordered" evidence="7">
    <location>
        <begin position="1"/>
        <end position="25"/>
    </location>
</feature>
<evidence type="ECO:0000259" key="8">
    <source>
        <dbReference type="PROSITE" id="PS50235"/>
    </source>
</evidence>
<feature type="compositionally biased region" description="Pro residues" evidence="7">
    <location>
        <begin position="725"/>
        <end position="739"/>
    </location>
</feature>
<feature type="region of interest" description="Disordered" evidence="7">
    <location>
        <begin position="615"/>
        <end position="753"/>
    </location>
</feature>
<dbReference type="GO" id="GO:0004843">
    <property type="term" value="F:cysteine-type deubiquitinase activity"/>
    <property type="evidence" value="ECO:0007669"/>
    <property type="project" value="UniProtKB-EC"/>
</dbReference>
<gene>
    <name evidence="9" type="ORF">BZG36_02206</name>
</gene>
<dbReference type="InterPro" id="IPR038765">
    <property type="entry name" value="Papain-like_cys_pep_sf"/>
</dbReference>
<dbReference type="InterPro" id="IPR028889">
    <property type="entry name" value="USP"/>
</dbReference>
<sequence length="1150" mass="129133">MFAQLPPTYVHSPYTSGIPKSEKQEKDVGEVVAGITPFTTPKTPASWLNWLGIQCVGQTPHQHQFVVEQAPKQQGGTPGLIVLDADDKENAAPTSAPSESEEQRVTVLCRVCHRWCTITADASQVQRSCTLPDSPAHHFHSSKPFSSQFTCCTCHLVISFSFVAPAIPLVMLNNLISHRPVQSTIDLTPAEGKIPKPSIFSTLETLLKYVDNVVNGERRDIKVQSSHFQRRIGWDDYSKAIFKQCGFVLTDNHLSSTPFTESHNALERLKRCRTELHMHLSYVRQKHNIEGFPVDPEDFNIVSATDALNEITGNFYIPRDSPNMNTKGLPDAPAYSELGTVPAHQDTMHIWAYRKLASEQPRRRPQLMDALTDLAKNRRSAELETEVAIERSQGVVGKQDIVKAYEYFDIPVTEENGVLKTAGGGMTDQTIIGLFNLKSNDSPSQLQEHREQLLIIANSRESKVLHQFLEDGTIPHEFEPSGDLDEHNATQAAVAGIGNHSSTVTQPNIDPAWSMPVGLDNIGNTCYLNSLLQYYYTVRPLRDSVLSIRALDESRPSSPLPRKIGGRSVETSEIIRSHKFVRQLKVLFDELMHSDYRSVRPEYELAYLALTNSTDDEHAQTKQPSEVAAQSTLAPPVPAPAPAVEGPLPHAITTIPDKIQTIDEDETGPSTSESNTMSSDTPAPDVKEVDAPMEATTDTLDAEFPPPYETATEAPDERVLLSPPSAGPAVPPRPVPPTPTDVAAKSVPQDPSNMLFGSQQDVTECMDRVMFSFEATLRPSHDGKGATEEIDDSKSMIQSLFYGKNRQILTYEDTETGKVVSNSQEEEFSHLIVDAAEGKDLYDGLDEYFYATDLGEDFRGGKKATREVVAVELPPILQIQVQRAKYDRATQNVYKSNAFLKLEKSIFLDRYLASNHEGLADRRKEVEAMKTQREKCQNIIQQYVTNNNYPMPVADMLEAAIDILRLDKEENEGVNEEDFIMITNILRKESEWVKRNIEESTSQLETLNKKIRGQYEDLRSCKYRLQAVFVHQGQVNYGHYWIYIYDFKDSKWLKYNDSNVTHVEEAEVFADTTGSTANPYFLVYVKATEAEDLIDTVRREKRVKPEEPQRRASEPRRERERTSSTSSKKSLTELIASPKALDMFPYTMRM</sequence>
<dbReference type="GO" id="GO:0061136">
    <property type="term" value="P:regulation of proteasomal protein catabolic process"/>
    <property type="evidence" value="ECO:0007669"/>
    <property type="project" value="TreeGrafter"/>
</dbReference>
<evidence type="ECO:0000313" key="9">
    <source>
        <dbReference type="EMBL" id="OZJ05178.1"/>
    </source>
</evidence>
<dbReference type="InterPro" id="IPR001394">
    <property type="entry name" value="Peptidase_C19_UCH"/>
</dbReference>
<dbReference type="Pfam" id="PF00443">
    <property type="entry name" value="UCH"/>
    <property type="match status" value="1"/>
</dbReference>
<dbReference type="PROSITE" id="PS00973">
    <property type="entry name" value="USP_2"/>
    <property type="match status" value="1"/>
</dbReference>
<keyword evidence="10" id="KW-1185">Reference proteome</keyword>
<evidence type="ECO:0000256" key="1">
    <source>
        <dbReference type="ARBA" id="ARBA00000707"/>
    </source>
</evidence>
<dbReference type="Gene3D" id="3.90.70.10">
    <property type="entry name" value="Cysteine proteinases"/>
    <property type="match status" value="2"/>
</dbReference>
<reference evidence="9 10" key="1">
    <citation type="journal article" date="2017" name="Mycologia">
        <title>Bifiguratus adelaidae, gen. et sp. nov., a new member of Mucoromycotina in endophytic and soil-dwelling habitats.</title>
        <authorList>
            <person name="Torres-Cruz T.J."/>
            <person name="Billingsley Tobias T.L."/>
            <person name="Almatruk M."/>
            <person name="Hesse C."/>
            <person name="Kuske C.R."/>
            <person name="Desiro A."/>
            <person name="Benucci G.M."/>
            <person name="Bonito G."/>
            <person name="Stajich J.E."/>
            <person name="Dunlap C."/>
            <person name="Arnold A.E."/>
            <person name="Porras-Alfaro A."/>
        </authorList>
    </citation>
    <scope>NUCLEOTIDE SEQUENCE [LARGE SCALE GENOMIC DNA]</scope>
    <source>
        <strain evidence="9 10">AZ0501</strain>
    </source>
</reference>
<dbReference type="GO" id="GO:0070628">
    <property type="term" value="F:proteasome binding"/>
    <property type="evidence" value="ECO:0007669"/>
    <property type="project" value="TreeGrafter"/>
</dbReference>
<evidence type="ECO:0000256" key="2">
    <source>
        <dbReference type="ARBA" id="ARBA00012759"/>
    </source>
</evidence>
<accession>A0A261Y3N4</accession>
<dbReference type="GO" id="GO:0016579">
    <property type="term" value="P:protein deubiquitination"/>
    <property type="evidence" value="ECO:0007669"/>
    <property type="project" value="InterPro"/>
</dbReference>
<dbReference type="InterPro" id="IPR025305">
    <property type="entry name" value="UCH_repeat_domain"/>
</dbReference>
<dbReference type="InterPro" id="IPR044635">
    <property type="entry name" value="UBP14-like"/>
</dbReference>
<proteinExistence type="predicted"/>
<feature type="compositionally biased region" description="Polar residues" evidence="7">
    <location>
        <begin position="668"/>
        <end position="681"/>
    </location>
</feature>